<keyword evidence="2" id="KW-0472">Membrane</keyword>
<evidence type="ECO:0000313" key="3">
    <source>
        <dbReference type="EMBL" id="PIR27148.1"/>
    </source>
</evidence>
<organism evidence="3 4">
    <name type="scientific">Candidatus Berkelbacteria bacterium CG11_big_fil_rev_8_21_14_0_20_42_15</name>
    <dbReference type="NCBI Taxonomy" id="1974517"/>
    <lineage>
        <taxon>Bacteria</taxon>
        <taxon>Candidatus Berkelbacteria</taxon>
    </lineage>
</organism>
<feature type="transmembrane region" description="Helical" evidence="2">
    <location>
        <begin position="28"/>
        <end position="45"/>
    </location>
</feature>
<dbReference type="InterPro" id="IPR042000">
    <property type="entry name" value="Sortase_D_2"/>
</dbReference>
<dbReference type="NCBIfam" id="TIGR01076">
    <property type="entry name" value="sortase_fam"/>
    <property type="match status" value="1"/>
</dbReference>
<name>A0A2H0PYQ0_9BACT</name>
<keyword evidence="1" id="KW-0378">Hydrolase</keyword>
<dbReference type="SUPFAM" id="SSF63817">
    <property type="entry name" value="Sortase"/>
    <property type="match status" value="1"/>
</dbReference>
<dbReference type="GO" id="GO:0016787">
    <property type="term" value="F:hydrolase activity"/>
    <property type="evidence" value="ECO:0007669"/>
    <property type="project" value="UniProtKB-KW"/>
</dbReference>
<evidence type="ECO:0000256" key="2">
    <source>
        <dbReference type="SAM" id="Phobius"/>
    </source>
</evidence>
<keyword evidence="2" id="KW-0812">Transmembrane</keyword>
<accession>A0A2H0PYQ0</accession>
<dbReference type="InterPro" id="IPR023365">
    <property type="entry name" value="Sortase_dom-sf"/>
</dbReference>
<reference evidence="3 4" key="1">
    <citation type="submission" date="2017-09" db="EMBL/GenBank/DDBJ databases">
        <title>Depth-based differentiation of microbial function through sediment-hosted aquifers and enrichment of novel symbionts in the deep terrestrial subsurface.</title>
        <authorList>
            <person name="Probst A.J."/>
            <person name="Ladd B."/>
            <person name="Jarett J.K."/>
            <person name="Geller-Mcgrath D.E."/>
            <person name="Sieber C.M."/>
            <person name="Emerson J.B."/>
            <person name="Anantharaman K."/>
            <person name="Thomas B.C."/>
            <person name="Malmstrom R."/>
            <person name="Stieglmeier M."/>
            <person name="Klingl A."/>
            <person name="Woyke T."/>
            <person name="Ryan C.M."/>
            <person name="Banfield J.F."/>
        </authorList>
    </citation>
    <scope>NUCLEOTIDE SEQUENCE [LARGE SCALE GENOMIC DNA]</scope>
    <source>
        <strain evidence="3">CG11_big_fil_rev_8_21_14_0_20_42_15</strain>
    </source>
</reference>
<feature type="non-terminal residue" evidence="3">
    <location>
        <position position="1"/>
    </location>
</feature>
<gene>
    <name evidence="3" type="ORF">COV40_02425</name>
</gene>
<dbReference type="Gene3D" id="2.40.260.10">
    <property type="entry name" value="Sortase"/>
    <property type="match status" value="1"/>
</dbReference>
<dbReference type="Proteomes" id="UP000231154">
    <property type="component" value="Unassembled WGS sequence"/>
</dbReference>
<comment type="caution">
    <text evidence="3">The sequence shown here is derived from an EMBL/GenBank/DDBJ whole genome shotgun (WGS) entry which is preliminary data.</text>
</comment>
<sequence length="206" mass="22920">KIVPVFLSIVKKVYFTFGKRLKRKHFKIVLAVLVALLVISSYAVFHKLPDNAANKTRANLDDQIKKPSEWTLSIKKLGISVPIVLNVSGADKDEYFAALQSGVAQMEGTALPGEGNTVIFGHSSYYKDDPGQYKKIFSTLDQLKTGDEIKILKKDGELTYIVRENKLFDPTDVEIVGPTNDKQLTLITCWPPGALDQRLVVIADLK</sequence>
<dbReference type="EMBL" id="PCXF01000070">
    <property type="protein sequence ID" value="PIR27148.1"/>
    <property type="molecule type" value="Genomic_DNA"/>
</dbReference>
<protein>
    <recommendedName>
        <fullName evidence="5">Sortase</fullName>
    </recommendedName>
</protein>
<evidence type="ECO:0000313" key="4">
    <source>
        <dbReference type="Proteomes" id="UP000231154"/>
    </source>
</evidence>
<keyword evidence="2" id="KW-1133">Transmembrane helix</keyword>
<proteinExistence type="predicted"/>
<dbReference type="CDD" id="cd06166">
    <property type="entry name" value="Sortase_D_2"/>
    <property type="match status" value="1"/>
</dbReference>
<evidence type="ECO:0000256" key="1">
    <source>
        <dbReference type="ARBA" id="ARBA00022801"/>
    </source>
</evidence>
<dbReference type="InterPro" id="IPR005754">
    <property type="entry name" value="Sortase"/>
</dbReference>
<dbReference type="Pfam" id="PF04203">
    <property type="entry name" value="Sortase"/>
    <property type="match status" value="1"/>
</dbReference>
<evidence type="ECO:0008006" key="5">
    <source>
        <dbReference type="Google" id="ProtNLM"/>
    </source>
</evidence>
<dbReference type="AlphaFoldDB" id="A0A2H0PYQ0"/>